<dbReference type="PATRIC" id="fig|1223523.3.peg.2406"/>
<name>M3BLB7_STRM1</name>
<dbReference type="EMBL" id="AORZ01000028">
    <property type="protein sequence ID" value="EMF00385.1"/>
    <property type="molecule type" value="Genomic_DNA"/>
</dbReference>
<comment type="caution">
    <text evidence="2">The sequence shown here is derived from an EMBL/GenBank/DDBJ whole genome shotgun (WGS) entry which is preliminary data.</text>
</comment>
<gene>
    <name evidence="2" type="ORF">H340_11770</name>
</gene>
<dbReference type="Proteomes" id="UP000011740">
    <property type="component" value="Unassembled WGS sequence"/>
</dbReference>
<sequence>MARRSRLRPVGEVAAAGWVVAGIGPFGSGVGGLVPRGFEAYARILHPASAADDTPVTWAEVAAWTGRTVHPRVQFRALATPAPDTRAARLREERPWVEDPEPGTLSPAALAALCDVLGRHTASGGLCRFCVWDGYGPGADGRARVSFTPEEPEGPEEGAGRPDPELLPPEFPAGVADSPRVELPNRSYLLLEGPLDAAGELAVSLFPQSPNLFWPDDRAWCVATDTDLDSTYLGGSAALVADVLADERLEAVRVEVTDPVWADSDEINR</sequence>
<dbReference type="eggNOG" id="COG3170">
    <property type="taxonomic scope" value="Bacteria"/>
</dbReference>
<protein>
    <submittedName>
        <fullName evidence="2">Uncharacterized protein</fullName>
    </submittedName>
</protein>
<accession>M3BLB7</accession>
<evidence type="ECO:0000256" key="1">
    <source>
        <dbReference type="SAM" id="MobiDB-lite"/>
    </source>
</evidence>
<dbReference type="AlphaFoldDB" id="M3BLB7"/>
<dbReference type="RefSeq" id="WP_004943483.1">
    <property type="nucleotide sequence ID" value="NZ_AORZ01000028.1"/>
</dbReference>
<reference evidence="2 3" key="1">
    <citation type="journal article" date="2013" name="Genome Announc.">
        <title>Whole-Genome Shotgun Assembly and Analysis of the Genome of Streptomyces mobaraensis DSM 40847, a Strain for Industrial Production of Microbial Transglutaminase.</title>
        <authorList>
            <person name="Yang H."/>
            <person name="He T."/>
            <person name="Wu W."/>
            <person name="Zhu W."/>
            <person name="Lu B."/>
            <person name="Sun W."/>
        </authorList>
    </citation>
    <scope>NUCLEOTIDE SEQUENCE [LARGE SCALE GENOMIC DNA]</scope>
    <source>
        <strain evidence="2 3">DSM 40847</strain>
    </source>
</reference>
<feature type="region of interest" description="Disordered" evidence="1">
    <location>
        <begin position="142"/>
        <end position="178"/>
    </location>
</feature>
<dbReference type="STRING" id="1223523.H340_11770"/>
<evidence type="ECO:0000313" key="3">
    <source>
        <dbReference type="Proteomes" id="UP000011740"/>
    </source>
</evidence>
<proteinExistence type="predicted"/>
<organism evidence="2 3">
    <name type="scientific">Streptomyces mobaraensis (strain ATCC 29032 / DSM 40847 / JCM 4168 / NBRC 13819 / NCIMB 11159 / IPCR 16-22)</name>
    <dbReference type="NCBI Taxonomy" id="1223523"/>
    <lineage>
        <taxon>Bacteria</taxon>
        <taxon>Bacillati</taxon>
        <taxon>Actinomycetota</taxon>
        <taxon>Actinomycetes</taxon>
        <taxon>Kitasatosporales</taxon>
        <taxon>Streptomycetaceae</taxon>
        <taxon>Streptomyces</taxon>
    </lineage>
</organism>
<evidence type="ECO:0000313" key="2">
    <source>
        <dbReference type="EMBL" id="EMF00385.1"/>
    </source>
</evidence>